<evidence type="ECO:0000256" key="1">
    <source>
        <dbReference type="ARBA" id="ARBA00022490"/>
    </source>
</evidence>
<feature type="binding site" evidence="5">
    <location>
        <position position="138"/>
    </location>
    <ligand>
        <name>S-adenosyl-L-methionine</name>
        <dbReference type="ChEBI" id="CHEBI:59789"/>
    </ligand>
</feature>
<dbReference type="Gene3D" id="3.40.50.150">
    <property type="entry name" value="Vaccinia Virus protein VP39"/>
    <property type="match status" value="1"/>
</dbReference>
<comment type="function">
    <text evidence="5">S-adenosyl-L-methionine-dependent protein methyltransferase that trimethylates the N-terminal glycine 'Gly-2' of elongation factor 1-alpha, before also catalyzing the mono- and dimethylation of 'Lys-3'.</text>
</comment>
<evidence type="ECO:0000256" key="4">
    <source>
        <dbReference type="ARBA" id="ARBA00022691"/>
    </source>
</evidence>
<feature type="compositionally biased region" description="Acidic residues" evidence="6">
    <location>
        <begin position="1"/>
        <end position="14"/>
    </location>
</feature>
<dbReference type="VEuPathDB" id="FungiDB:DIURU_002482"/>
<dbReference type="GO" id="GO:0005737">
    <property type="term" value="C:cytoplasm"/>
    <property type="evidence" value="ECO:0007669"/>
    <property type="project" value="UniProtKB-SubCell"/>
</dbReference>
<sequence length="259" mass="29559">MSDDEFGAFFEEPEDFRPPAPEPHQTSYQRKLDGVSPKEIKLRLVGSSPLWGHMLWNAGIYTADFLDKHSQDLVKGKHVLEVGAAAGLPSLICSLNDATKVVCTDYPDADLITNIQTNFDMLKEEASLAPHLVTGYIWGQDLRPLVGRDTTDDKPELTDAEKFDLCILSDVVFNHNQHHALLETCRKALKSTGRALVVFSPHRPWLLEDDLQFFTTCEEHQLKAEKIEMVNWKPMFDEDPETVEIRSRIYAYYLVPQWD</sequence>
<protein>
    <recommendedName>
        <fullName evidence="5">Protein N-terminal and lysine N-methyltransferase EFM7</fullName>
        <ecNumber evidence="5">2.1.1.-</ecNumber>
    </recommendedName>
    <alternativeName>
        <fullName evidence="5">Elongation factor methyltransferase 7</fullName>
    </alternativeName>
</protein>
<dbReference type="SUPFAM" id="SSF53335">
    <property type="entry name" value="S-adenosyl-L-methionine-dependent methyltransferases"/>
    <property type="match status" value="1"/>
</dbReference>
<dbReference type="PANTHER" id="PTHR14614">
    <property type="entry name" value="HEPATOCELLULAR CARCINOMA-ASSOCIATED ANTIGEN"/>
    <property type="match status" value="1"/>
</dbReference>
<dbReference type="PROSITE" id="PS51560">
    <property type="entry name" value="SAM_MT_NNT1"/>
    <property type="match status" value="1"/>
</dbReference>
<evidence type="ECO:0000256" key="3">
    <source>
        <dbReference type="ARBA" id="ARBA00022679"/>
    </source>
</evidence>
<name>A0A642UWL9_DIURU</name>
<dbReference type="Proteomes" id="UP000449547">
    <property type="component" value="Unassembled WGS sequence"/>
</dbReference>
<keyword evidence="1 5" id="KW-0963">Cytoplasm</keyword>
<dbReference type="AlphaFoldDB" id="A0A642UWL9"/>
<dbReference type="InterPro" id="IPR029063">
    <property type="entry name" value="SAM-dependent_MTases_sf"/>
</dbReference>
<comment type="subcellular location">
    <subcellularLocation>
        <location evidence="5">Cytoplasm</location>
    </subcellularLocation>
</comment>
<feature type="binding site" evidence="5">
    <location>
        <position position="169"/>
    </location>
    <ligand>
        <name>S-adenosyl-L-methionine</name>
        <dbReference type="ChEBI" id="CHEBI:59789"/>
    </ligand>
</feature>
<proteinExistence type="inferred from homology"/>
<gene>
    <name evidence="5" type="primary">EFM7</name>
    <name evidence="7" type="ORF">DIURU_002482</name>
</gene>
<comment type="similarity">
    <text evidence="5">Belongs to the class I-like SAM-binding methyltransferase superfamily. EFM7 family.</text>
</comment>
<evidence type="ECO:0000313" key="7">
    <source>
        <dbReference type="EMBL" id="KAA8903320.1"/>
    </source>
</evidence>
<keyword evidence="4 5" id="KW-0949">S-adenosyl-L-methionine</keyword>
<dbReference type="CDD" id="cd02440">
    <property type="entry name" value="AdoMet_MTases"/>
    <property type="match status" value="1"/>
</dbReference>
<comment type="caution">
    <text evidence="7">The sequence shown here is derived from an EMBL/GenBank/DDBJ whole genome shotgun (WGS) entry which is preliminary data.</text>
</comment>
<dbReference type="Pfam" id="PF10294">
    <property type="entry name" value="Methyltransf_16"/>
    <property type="match status" value="1"/>
</dbReference>
<reference evidence="7 8" key="1">
    <citation type="submission" date="2019-07" db="EMBL/GenBank/DDBJ databases">
        <title>Genome assembly of two rare yeast pathogens: Diutina rugosa and Trichomonascus ciferrii.</title>
        <authorList>
            <person name="Mixao V."/>
            <person name="Saus E."/>
            <person name="Hansen A."/>
            <person name="Lass-Flor C."/>
            <person name="Gabaldon T."/>
        </authorList>
    </citation>
    <scope>NUCLEOTIDE SEQUENCE [LARGE SCALE GENOMIC DNA]</scope>
    <source>
        <strain evidence="7 8">CBS 613</strain>
    </source>
</reference>
<keyword evidence="2 5" id="KW-0489">Methyltransferase</keyword>
<keyword evidence="8" id="KW-1185">Reference proteome</keyword>
<feature type="binding site" evidence="5">
    <location>
        <position position="56"/>
    </location>
    <ligand>
        <name>S-adenosyl-L-methionine</name>
        <dbReference type="ChEBI" id="CHEBI:59789"/>
    </ligand>
</feature>
<evidence type="ECO:0000256" key="5">
    <source>
        <dbReference type="HAMAP-Rule" id="MF_03223"/>
    </source>
</evidence>
<evidence type="ECO:0000313" key="8">
    <source>
        <dbReference type="Proteomes" id="UP000449547"/>
    </source>
</evidence>
<feature type="region of interest" description="Disordered" evidence="6">
    <location>
        <begin position="1"/>
        <end position="32"/>
    </location>
</feature>
<dbReference type="OMA" id="VGHNPLW"/>
<organism evidence="7 8">
    <name type="scientific">Diutina rugosa</name>
    <name type="common">Yeast</name>
    <name type="synonym">Candida rugosa</name>
    <dbReference type="NCBI Taxonomy" id="5481"/>
    <lineage>
        <taxon>Eukaryota</taxon>
        <taxon>Fungi</taxon>
        <taxon>Dikarya</taxon>
        <taxon>Ascomycota</taxon>
        <taxon>Saccharomycotina</taxon>
        <taxon>Pichiomycetes</taxon>
        <taxon>Debaryomycetaceae</taxon>
        <taxon>Diutina</taxon>
    </lineage>
</organism>
<dbReference type="HAMAP" id="MF_03223">
    <property type="entry name" value="Methyltr_EFM7"/>
    <property type="match status" value="1"/>
</dbReference>
<dbReference type="EC" id="2.1.1.-" evidence="5"/>
<dbReference type="EMBL" id="SWFT01000069">
    <property type="protein sequence ID" value="KAA8903320.1"/>
    <property type="molecule type" value="Genomic_DNA"/>
</dbReference>
<accession>A0A642UWL9</accession>
<dbReference type="GO" id="GO:0071885">
    <property type="term" value="F:N-terminal protein N-methyltransferase activity"/>
    <property type="evidence" value="ECO:0007669"/>
    <property type="project" value="UniProtKB-UniRule"/>
</dbReference>
<feature type="binding site" evidence="5">
    <location>
        <position position="105"/>
    </location>
    <ligand>
        <name>S-adenosyl-L-methionine</name>
        <dbReference type="ChEBI" id="CHEBI:59789"/>
    </ligand>
</feature>
<evidence type="ECO:0000256" key="6">
    <source>
        <dbReference type="SAM" id="MobiDB-lite"/>
    </source>
</evidence>
<dbReference type="InterPro" id="IPR025784">
    <property type="entry name" value="EFM7"/>
</dbReference>
<dbReference type="InterPro" id="IPR019410">
    <property type="entry name" value="Methyltransf_16"/>
</dbReference>
<dbReference type="OrthoDB" id="46564at2759"/>
<dbReference type="GO" id="GO:0032259">
    <property type="term" value="P:methylation"/>
    <property type="evidence" value="ECO:0007669"/>
    <property type="project" value="UniProtKB-KW"/>
</dbReference>
<evidence type="ECO:0000256" key="2">
    <source>
        <dbReference type="ARBA" id="ARBA00022603"/>
    </source>
</evidence>
<dbReference type="GO" id="GO:0016279">
    <property type="term" value="F:protein-lysine N-methyltransferase activity"/>
    <property type="evidence" value="ECO:0007669"/>
    <property type="project" value="UniProtKB-UniRule"/>
</dbReference>
<keyword evidence="3 5" id="KW-0808">Transferase</keyword>
<dbReference type="PANTHER" id="PTHR14614:SF10">
    <property type="entry name" value="PROTEIN N-TERMINAL AND LYSINE N-METHYLTRANSFERASE EFM7"/>
    <property type="match status" value="1"/>
</dbReference>
<feature type="binding site" evidence="5">
    <location>
        <begin position="83"/>
        <end position="85"/>
    </location>
    <ligand>
        <name>S-adenosyl-L-methionine</name>
        <dbReference type="ChEBI" id="CHEBI:59789"/>
    </ligand>
</feature>